<dbReference type="Proteomes" id="UP001523216">
    <property type="component" value="Unassembled WGS sequence"/>
</dbReference>
<dbReference type="EMBL" id="JAMQOL010000046">
    <property type="protein sequence ID" value="MCM4082107.1"/>
    <property type="molecule type" value="Genomic_DNA"/>
</dbReference>
<dbReference type="RefSeq" id="WP_251801895.1">
    <property type="nucleotide sequence ID" value="NZ_JAMQOL010000046.1"/>
</dbReference>
<sequence>MGDTEVATYVADPQLDIRLAPRPYLHPVRTLGGTVVTDELCFDHPWHLGASVTLADVNGWNFWGGRTYVRDRGYTWLDDHGTIRHESPERLRWRDGNGHTVLTEQRHITAAPAAGGWELSFRYALTAPPDQPVTIGSPATNGRTGGAGYGGFFWRCPPAEKAVSSVEHGSDAPELTLTVDDKYSLTFRGLAGDDRWFVRTDGYVGVCAALAWEKPLILPPGDTLSRALTVLVQDVGGAAQAASSSLNTVMPE</sequence>
<name>A0ABT0Y7T2_9ACTN</name>
<protein>
    <submittedName>
        <fullName evidence="1">PmoA family protein</fullName>
    </submittedName>
</protein>
<dbReference type="Pfam" id="PF14100">
    <property type="entry name" value="DUF6807"/>
    <property type="match status" value="1"/>
</dbReference>
<evidence type="ECO:0000313" key="2">
    <source>
        <dbReference type="Proteomes" id="UP001523216"/>
    </source>
</evidence>
<gene>
    <name evidence="1" type="ORF">LXN57_31530</name>
</gene>
<dbReference type="InterPro" id="IPR029475">
    <property type="entry name" value="DUF6807"/>
</dbReference>
<accession>A0ABT0Y7T2</accession>
<comment type="caution">
    <text evidence="1">The sequence shown here is derived from an EMBL/GenBank/DDBJ whole genome shotgun (WGS) entry which is preliminary data.</text>
</comment>
<reference evidence="1 2" key="1">
    <citation type="submission" date="2022-06" db="EMBL/GenBank/DDBJ databases">
        <title>Actinoplanes abujensis sp. nov., isolated from Nigerian arid soil.</title>
        <authorList>
            <person name="Ding P."/>
        </authorList>
    </citation>
    <scope>NUCLEOTIDE SEQUENCE [LARGE SCALE GENOMIC DNA]</scope>
    <source>
        <strain evidence="2">TRM88002</strain>
    </source>
</reference>
<proteinExistence type="predicted"/>
<keyword evidence="2" id="KW-1185">Reference proteome</keyword>
<organism evidence="1 2">
    <name type="scientific">Paractinoplanes hotanensis</name>
    <dbReference type="NCBI Taxonomy" id="2906497"/>
    <lineage>
        <taxon>Bacteria</taxon>
        <taxon>Bacillati</taxon>
        <taxon>Actinomycetota</taxon>
        <taxon>Actinomycetes</taxon>
        <taxon>Micromonosporales</taxon>
        <taxon>Micromonosporaceae</taxon>
        <taxon>Paractinoplanes</taxon>
    </lineage>
</organism>
<evidence type="ECO:0000313" key="1">
    <source>
        <dbReference type="EMBL" id="MCM4082107.1"/>
    </source>
</evidence>